<dbReference type="InterPro" id="IPR027396">
    <property type="entry name" value="DsrEFH-like"/>
</dbReference>
<dbReference type="AlphaFoldDB" id="A0A399FD63"/>
<sequence length="137" mass="14820">MSEKLAMILESGTTDKLMAASILAAGAAAMGKEVTVFLTFGGLNAFRKGAENAPMVMPDEFAGMEAQMAQIMQAKQVPHWLKNFKDAKEIGEVHLYACGATMDMFDLKKEDLEPLVEEVVGVATFIQKSEGAQTVFI</sequence>
<dbReference type="InterPro" id="IPR032836">
    <property type="entry name" value="DsrE2-like"/>
</dbReference>
<organism evidence="1 2">
    <name type="scientific">Meiothermus granaticius NBRC 107808</name>
    <dbReference type="NCBI Taxonomy" id="1227551"/>
    <lineage>
        <taxon>Bacteria</taxon>
        <taxon>Thermotogati</taxon>
        <taxon>Deinococcota</taxon>
        <taxon>Deinococci</taxon>
        <taxon>Thermales</taxon>
        <taxon>Thermaceae</taxon>
        <taxon>Meiothermus</taxon>
    </lineage>
</organism>
<dbReference type="RefSeq" id="WP_119355815.1">
    <property type="nucleotide sequence ID" value="NZ_BJXM01000002.1"/>
</dbReference>
<protein>
    <submittedName>
        <fullName evidence="1">DsrE/DsrF/DrsH-like family protein</fullName>
    </submittedName>
</protein>
<dbReference type="EMBL" id="QWLB01000003">
    <property type="protein sequence ID" value="RIH93695.1"/>
    <property type="molecule type" value="Genomic_DNA"/>
</dbReference>
<keyword evidence="2" id="KW-1185">Reference proteome</keyword>
<comment type="caution">
    <text evidence="1">The sequence shown here is derived from an EMBL/GenBank/DDBJ whole genome shotgun (WGS) entry which is preliminary data.</text>
</comment>
<dbReference type="PANTHER" id="PTHR34655:SF2">
    <property type="entry name" value="PEROXIREDOXIN FAMILY PROTEIN"/>
    <property type="match status" value="1"/>
</dbReference>
<evidence type="ECO:0000313" key="2">
    <source>
        <dbReference type="Proteomes" id="UP000266178"/>
    </source>
</evidence>
<proteinExistence type="predicted"/>
<dbReference type="SUPFAM" id="SSF75169">
    <property type="entry name" value="DsrEFH-like"/>
    <property type="match status" value="1"/>
</dbReference>
<dbReference type="Proteomes" id="UP000266178">
    <property type="component" value="Unassembled WGS sequence"/>
</dbReference>
<dbReference type="PANTHER" id="PTHR34655">
    <property type="entry name" value="CONSERVED WITHIN P. AEROPHILUM"/>
    <property type="match status" value="1"/>
</dbReference>
<name>A0A399FD63_9DEIN</name>
<dbReference type="Pfam" id="PF13686">
    <property type="entry name" value="DrsE_2"/>
    <property type="match status" value="1"/>
</dbReference>
<reference evidence="1 2" key="1">
    <citation type="submission" date="2018-08" db="EMBL/GenBank/DDBJ databases">
        <title>Meiothermus granaticius genome AF-68 sequencing project.</title>
        <authorList>
            <person name="Da Costa M.S."/>
            <person name="Albuquerque L."/>
            <person name="Raposo P."/>
            <person name="Froufe H.J.C."/>
            <person name="Barroso C.S."/>
            <person name="Egas C."/>
        </authorList>
    </citation>
    <scope>NUCLEOTIDE SEQUENCE [LARGE SCALE GENOMIC DNA]</scope>
    <source>
        <strain evidence="1 2">AF-68</strain>
    </source>
</reference>
<gene>
    <name evidence="1" type="ORF">Mgrana_00278</name>
</gene>
<accession>A0A399FD63</accession>
<dbReference type="OrthoDB" id="9802028at2"/>
<dbReference type="Gene3D" id="3.40.1260.10">
    <property type="entry name" value="DsrEFH-like"/>
    <property type="match status" value="1"/>
</dbReference>
<evidence type="ECO:0000313" key="1">
    <source>
        <dbReference type="EMBL" id="RIH93695.1"/>
    </source>
</evidence>